<dbReference type="EMBL" id="CP144690">
    <property type="protein sequence ID" value="WVY90897.1"/>
    <property type="molecule type" value="Genomic_DNA"/>
</dbReference>
<name>A0AAQ3RFL1_VIGMU</name>
<reference evidence="1 2" key="1">
    <citation type="journal article" date="2023" name="Life. Sci Alliance">
        <title>Evolutionary insights into 3D genome organization and epigenetic landscape of Vigna mungo.</title>
        <authorList>
            <person name="Junaid A."/>
            <person name="Singh B."/>
            <person name="Bhatia S."/>
        </authorList>
    </citation>
    <scope>NUCLEOTIDE SEQUENCE [LARGE SCALE GENOMIC DNA]</scope>
    <source>
        <strain evidence="1">Urdbean</strain>
    </source>
</reference>
<evidence type="ECO:0000313" key="2">
    <source>
        <dbReference type="Proteomes" id="UP001374535"/>
    </source>
</evidence>
<proteinExistence type="predicted"/>
<keyword evidence="2" id="KW-1185">Reference proteome</keyword>
<organism evidence="1 2">
    <name type="scientific">Vigna mungo</name>
    <name type="common">Black gram</name>
    <name type="synonym">Phaseolus mungo</name>
    <dbReference type="NCBI Taxonomy" id="3915"/>
    <lineage>
        <taxon>Eukaryota</taxon>
        <taxon>Viridiplantae</taxon>
        <taxon>Streptophyta</taxon>
        <taxon>Embryophyta</taxon>
        <taxon>Tracheophyta</taxon>
        <taxon>Spermatophyta</taxon>
        <taxon>Magnoliopsida</taxon>
        <taxon>eudicotyledons</taxon>
        <taxon>Gunneridae</taxon>
        <taxon>Pentapetalae</taxon>
        <taxon>rosids</taxon>
        <taxon>fabids</taxon>
        <taxon>Fabales</taxon>
        <taxon>Fabaceae</taxon>
        <taxon>Papilionoideae</taxon>
        <taxon>50 kb inversion clade</taxon>
        <taxon>NPAAA clade</taxon>
        <taxon>indigoferoid/millettioid clade</taxon>
        <taxon>Phaseoleae</taxon>
        <taxon>Vigna</taxon>
    </lineage>
</organism>
<evidence type="ECO:0000313" key="1">
    <source>
        <dbReference type="EMBL" id="WVY90897.1"/>
    </source>
</evidence>
<dbReference type="Proteomes" id="UP001374535">
    <property type="component" value="Chromosome 11"/>
</dbReference>
<protein>
    <submittedName>
        <fullName evidence="1">Uncharacterized protein</fullName>
    </submittedName>
</protein>
<gene>
    <name evidence="1" type="ORF">V8G54_036411</name>
</gene>
<sequence length="118" mass="14390">MKTLQIQVILYYYFKWRRPIRCFNYQPSPFLVERCSISYLYIYREHIAYLRAATSCIPQMYCPIITSSHKKVTTNSRIIKNSQHLVLQFRRWRVSPYTHTKQLTMMQKDQVQQSRKTC</sequence>
<dbReference type="AlphaFoldDB" id="A0AAQ3RFL1"/>
<accession>A0AAQ3RFL1</accession>